<dbReference type="HOGENOM" id="CLU_017584_5_0_11"/>
<dbReference type="GO" id="GO:0003700">
    <property type="term" value="F:DNA-binding transcription factor activity"/>
    <property type="evidence" value="ECO:0007669"/>
    <property type="project" value="InterPro"/>
</dbReference>
<evidence type="ECO:0000256" key="3">
    <source>
        <dbReference type="ARBA" id="ARBA00023163"/>
    </source>
</evidence>
<dbReference type="STRING" id="469383.Cwoe_2023"/>
<sequence length="251" mass="27720">MTTFDAASPDRDGSEAAKPKTRTEEAFRTLRQQILSGELPPGSRLPIQETADALGMSPMPVREAMRELDAAGLVDNVPHRGATVTRISIGDLREVYDLRLALETLAVRRAAERFSDEDAIAGHRALRELNARAHEEQSVRLAWHTAFHFALYEASGSVRLPRLIRPLWEASGRYRFAAPLSGRLEMREGEHEAILDACVAHEPDRAHALLHNHLGRAVNALAETMGAPPLFALAAVPRRRGRQLVDPDLVS</sequence>
<accession>D3F477</accession>
<dbReference type="InterPro" id="IPR011711">
    <property type="entry name" value="GntR_C"/>
</dbReference>
<evidence type="ECO:0000313" key="6">
    <source>
        <dbReference type="EMBL" id="ADB50449.1"/>
    </source>
</evidence>
<evidence type="ECO:0000259" key="5">
    <source>
        <dbReference type="PROSITE" id="PS50949"/>
    </source>
</evidence>
<keyword evidence="1" id="KW-0805">Transcription regulation</keyword>
<feature type="compositionally biased region" description="Basic and acidic residues" evidence="4">
    <location>
        <begin position="8"/>
        <end position="24"/>
    </location>
</feature>
<dbReference type="Pfam" id="PF07729">
    <property type="entry name" value="FCD"/>
    <property type="match status" value="1"/>
</dbReference>
<dbReference type="EMBL" id="CP001854">
    <property type="protein sequence ID" value="ADB50449.1"/>
    <property type="molecule type" value="Genomic_DNA"/>
</dbReference>
<evidence type="ECO:0000313" key="7">
    <source>
        <dbReference type="Proteomes" id="UP000008229"/>
    </source>
</evidence>
<dbReference type="PANTHER" id="PTHR43537:SF41">
    <property type="entry name" value="TRANSCRIPTIONAL REGULATORY PROTEIN"/>
    <property type="match status" value="1"/>
</dbReference>
<reference evidence="6 7" key="1">
    <citation type="journal article" date="2010" name="Stand. Genomic Sci.">
        <title>Complete genome sequence of Conexibacter woesei type strain (ID131577).</title>
        <authorList>
            <person name="Pukall R."/>
            <person name="Lapidus A."/>
            <person name="Glavina Del Rio T."/>
            <person name="Copeland A."/>
            <person name="Tice H."/>
            <person name="Cheng J.-F."/>
            <person name="Lucas S."/>
            <person name="Chen F."/>
            <person name="Nolan M."/>
            <person name="Bruce D."/>
            <person name="Goodwin L."/>
            <person name="Pitluck S."/>
            <person name="Mavromatis K."/>
            <person name="Ivanova N."/>
            <person name="Ovchinnikova G."/>
            <person name="Pati A."/>
            <person name="Chen A."/>
            <person name="Palaniappan K."/>
            <person name="Land M."/>
            <person name="Hauser L."/>
            <person name="Chang Y.-J."/>
            <person name="Jeffries C.D."/>
            <person name="Chain P."/>
            <person name="Meincke L."/>
            <person name="Sims D."/>
            <person name="Brettin T."/>
            <person name="Detter J.C."/>
            <person name="Rohde M."/>
            <person name="Goeker M."/>
            <person name="Bristow J."/>
            <person name="Eisen J.A."/>
            <person name="Markowitz V."/>
            <person name="Kyrpides N.C."/>
            <person name="Klenk H.-P."/>
            <person name="Hugenholtz P."/>
        </authorList>
    </citation>
    <scope>NUCLEOTIDE SEQUENCE [LARGE SCALE GENOMIC DNA]</scope>
    <source>
        <strain evidence="7">DSM 14684 / CIP 108061 / JCM 11494 / NBRC 100937 / ID131577</strain>
    </source>
</reference>
<dbReference type="Proteomes" id="UP000008229">
    <property type="component" value="Chromosome"/>
</dbReference>
<evidence type="ECO:0000256" key="1">
    <source>
        <dbReference type="ARBA" id="ARBA00023015"/>
    </source>
</evidence>
<dbReference type="eggNOG" id="COG1802">
    <property type="taxonomic scope" value="Bacteria"/>
</dbReference>
<dbReference type="SUPFAM" id="SSF48008">
    <property type="entry name" value="GntR ligand-binding domain-like"/>
    <property type="match status" value="1"/>
</dbReference>
<dbReference type="SUPFAM" id="SSF46785">
    <property type="entry name" value="Winged helix' DNA-binding domain"/>
    <property type="match status" value="1"/>
</dbReference>
<dbReference type="SMART" id="SM00345">
    <property type="entry name" value="HTH_GNTR"/>
    <property type="match status" value="1"/>
</dbReference>
<keyword evidence="3" id="KW-0804">Transcription</keyword>
<keyword evidence="2" id="KW-0238">DNA-binding</keyword>
<dbReference type="PROSITE" id="PS50949">
    <property type="entry name" value="HTH_GNTR"/>
    <property type="match status" value="1"/>
</dbReference>
<dbReference type="InterPro" id="IPR008920">
    <property type="entry name" value="TF_FadR/GntR_C"/>
</dbReference>
<dbReference type="PANTHER" id="PTHR43537">
    <property type="entry name" value="TRANSCRIPTIONAL REGULATOR, GNTR FAMILY"/>
    <property type="match status" value="1"/>
</dbReference>
<dbReference type="Pfam" id="PF00392">
    <property type="entry name" value="GntR"/>
    <property type="match status" value="1"/>
</dbReference>
<evidence type="ECO:0000256" key="4">
    <source>
        <dbReference type="SAM" id="MobiDB-lite"/>
    </source>
</evidence>
<dbReference type="SMART" id="SM00895">
    <property type="entry name" value="FCD"/>
    <property type="match status" value="1"/>
</dbReference>
<keyword evidence="7" id="KW-1185">Reference proteome</keyword>
<dbReference type="GO" id="GO:0003677">
    <property type="term" value="F:DNA binding"/>
    <property type="evidence" value="ECO:0007669"/>
    <property type="project" value="UniProtKB-KW"/>
</dbReference>
<evidence type="ECO:0000256" key="2">
    <source>
        <dbReference type="ARBA" id="ARBA00023125"/>
    </source>
</evidence>
<reference evidence="7" key="2">
    <citation type="submission" date="2010-01" db="EMBL/GenBank/DDBJ databases">
        <title>The complete genome of Conexibacter woesei DSM 14684.</title>
        <authorList>
            <consortium name="US DOE Joint Genome Institute (JGI-PGF)"/>
            <person name="Lucas S."/>
            <person name="Copeland A."/>
            <person name="Lapidus A."/>
            <person name="Glavina del Rio T."/>
            <person name="Dalin E."/>
            <person name="Tice H."/>
            <person name="Bruce D."/>
            <person name="Goodwin L."/>
            <person name="Pitluck S."/>
            <person name="Kyrpides N."/>
            <person name="Mavromatis K."/>
            <person name="Ivanova N."/>
            <person name="Mikhailova N."/>
            <person name="Chertkov O."/>
            <person name="Brettin T."/>
            <person name="Detter J.C."/>
            <person name="Han C."/>
            <person name="Larimer F."/>
            <person name="Land M."/>
            <person name="Hauser L."/>
            <person name="Markowitz V."/>
            <person name="Cheng J.-F."/>
            <person name="Hugenholtz P."/>
            <person name="Woyke T."/>
            <person name="Wu D."/>
            <person name="Pukall R."/>
            <person name="Steenblock K."/>
            <person name="Schneider S."/>
            <person name="Klenk H.-P."/>
            <person name="Eisen J.A."/>
        </authorList>
    </citation>
    <scope>NUCLEOTIDE SEQUENCE [LARGE SCALE GENOMIC DNA]</scope>
    <source>
        <strain evidence="7">DSM 14684 / CIP 108061 / JCM 11494 / NBRC 100937 / ID131577</strain>
    </source>
</reference>
<dbReference type="Gene3D" id="1.20.120.530">
    <property type="entry name" value="GntR ligand-binding domain-like"/>
    <property type="match status" value="1"/>
</dbReference>
<dbReference type="OrthoDB" id="8680240at2"/>
<dbReference type="AlphaFoldDB" id="D3F477"/>
<proteinExistence type="predicted"/>
<protein>
    <submittedName>
        <fullName evidence="6">Transcriptional regulator, GntR family</fullName>
    </submittedName>
</protein>
<dbReference type="Gene3D" id="1.10.10.10">
    <property type="entry name" value="Winged helix-like DNA-binding domain superfamily/Winged helix DNA-binding domain"/>
    <property type="match status" value="1"/>
</dbReference>
<dbReference type="KEGG" id="cwo:Cwoe_2023"/>
<dbReference type="RefSeq" id="WP_012933500.1">
    <property type="nucleotide sequence ID" value="NC_013739.1"/>
</dbReference>
<dbReference type="InterPro" id="IPR036390">
    <property type="entry name" value="WH_DNA-bd_sf"/>
</dbReference>
<feature type="domain" description="HTH gntR-type" evidence="5">
    <location>
        <begin position="20"/>
        <end position="87"/>
    </location>
</feature>
<dbReference type="InterPro" id="IPR000524">
    <property type="entry name" value="Tscrpt_reg_HTH_GntR"/>
</dbReference>
<organism evidence="6 7">
    <name type="scientific">Conexibacter woesei (strain DSM 14684 / CCUG 47730 / CIP 108061 / JCM 11494 / NBRC 100937 / ID131577)</name>
    <dbReference type="NCBI Taxonomy" id="469383"/>
    <lineage>
        <taxon>Bacteria</taxon>
        <taxon>Bacillati</taxon>
        <taxon>Actinomycetota</taxon>
        <taxon>Thermoleophilia</taxon>
        <taxon>Solirubrobacterales</taxon>
        <taxon>Conexibacteraceae</taxon>
        <taxon>Conexibacter</taxon>
    </lineage>
</organism>
<gene>
    <name evidence="6" type="ordered locus">Cwoe_2023</name>
</gene>
<dbReference type="InterPro" id="IPR036388">
    <property type="entry name" value="WH-like_DNA-bd_sf"/>
</dbReference>
<dbReference type="CDD" id="cd07377">
    <property type="entry name" value="WHTH_GntR"/>
    <property type="match status" value="1"/>
</dbReference>
<feature type="region of interest" description="Disordered" evidence="4">
    <location>
        <begin position="1"/>
        <end position="24"/>
    </location>
</feature>
<name>D3F477_CONWI</name>